<keyword evidence="2" id="KW-0479">Metal-binding</keyword>
<evidence type="ECO:0000256" key="2">
    <source>
        <dbReference type="ARBA" id="ARBA00022723"/>
    </source>
</evidence>
<keyword evidence="3" id="KW-0378">Hydrolase</keyword>
<keyword evidence="4" id="KW-0464">Manganese</keyword>
<dbReference type="Pfam" id="PF01368">
    <property type="entry name" value="DHH"/>
    <property type="match status" value="1"/>
</dbReference>
<evidence type="ECO:0000313" key="7">
    <source>
        <dbReference type="Proteomes" id="UP000723463"/>
    </source>
</evidence>
<organism evidence="6 7">
    <name type="scientific">Mortierella hygrophila</name>
    <dbReference type="NCBI Taxonomy" id="979708"/>
    <lineage>
        <taxon>Eukaryota</taxon>
        <taxon>Fungi</taxon>
        <taxon>Fungi incertae sedis</taxon>
        <taxon>Mucoromycota</taxon>
        <taxon>Mortierellomycotina</taxon>
        <taxon>Mortierellomycetes</taxon>
        <taxon>Mortierellales</taxon>
        <taxon>Mortierellaceae</taxon>
        <taxon>Mortierella</taxon>
    </lineage>
</organism>
<dbReference type="Gene3D" id="3.90.1640.10">
    <property type="entry name" value="inorganic pyrophosphatase (n-terminal core)"/>
    <property type="match status" value="1"/>
</dbReference>
<evidence type="ECO:0000259" key="5">
    <source>
        <dbReference type="SMART" id="SM01131"/>
    </source>
</evidence>
<dbReference type="GO" id="GO:0046872">
    <property type="term" value="F:metal ion binding"/>
    <property type="evidence" value="ECO:0007669"/>
    <property type="project" value="UniProtKB-KW"/>
</dbReference>
<evidence type="ECO:0000256" key="4">
    <source>
        <dbReference type="ARBA" id="ARBA00023211"/>
    </source>
</evidence>
<dbReference type="Pfam" id="PF02833">
    <property type="entry name" value="DHHA2"/>
    <property type="match status" value="1"/>
</dbReference>
<dbReference type="EMBL" id="JAAAXW010000078">
    <property type="protein sequence ID" value="KAF9545096.1"/>
    <property type="molecule type" value="Genomic_DNA"/>
</dbReference>
<dbReference type="InterPro" id="IPR038222">
    <property type="entry name" value="DHHA2_dom_sf"/>
</dbReference>
<dbReference type="InterPro" id="IPR001667">
    <property type="entry name" value="DDH_dom"/>
</dbReference>
<dbReference type="AlphaFoldDB" id="A0A9P6K3F8"/>
<evidence type="ECO:0000313" key="6">
    <source>
        <dbReference type="EMBL" id="KAF9545096.1"/>
    </source>
</evidence>
<feature type="domain" description="DHHA2" evidence="5">
    <location>
        <begin position="231"/>
        <end position="389"/>
    </location>
</feature>
<name>A0A9P6K3F8_9FUNG</name>
<evidence type="ECO:0000256" key="1">
    <source>
        <dbReference type="ARBA" id="ARBA00001936"/>
    </source>
</evidence>
<dbReference type="PANTHER" id="PTHR12112:SF39">
    <property type="entry name" value="EG:152A3.5 PROTEIN (FBGN0003116_PN PROTEIN)"/>
    <property type="match status" value="1"/>
</dbReference>
<keyword evidence="7" id="KW-1185">Reference proteome</keyword>
<comment type="cofactor">
    <cofactor evidence="1">
        <name>Mn(2+)</name>
        <dbReference type="ChEBI" id="CHEBI:29035"/>
    </cofactor>
</comment>
<dbReference type="GO" id="GO:0004309">
    <property type="term" value="F:exopolyphosphatase activity"/>
    <property type="evidence" value="ECO:0007669"/>
    <property type="project" value="TreeGrafter"/>
</dbReference>
<dbReference type="Proteomes" id="UP000723463">
    <property type="component" value="Unassembled WGS sequence"/>
</dbReference>
<dbReference type="InterPro" id="IPR038763">
    <property type="entry name" value="DHH_sf"/>
</dbReference>
<dbReference type="GO" id="GO:0005737">
    <property type="term" value="C:cytoplasm"/>
    <property type="evidence" value="ECO:0007669"/>
    <property type="project" value="InterPro"/>
</dbReference>
<accession>A0A9P6K3F8</accession>
<gene>
    <name evidence="6" type="primary">PPX1</name>
    <name evidence="6" type="ORF">EC957_011251</name>
</gene>
<protein>
    <submittedName>
        <fullName evidence="6">Exopolyphosphatase</fullName>
    </submittedName>
</protein>
<dbReference type="SUPFAM" id="SSF64182">
    <property type="entry name" value="DHH phosphoesterases"/>
    <property type="match status" value="1"/>
</dbReference>
<comment type="caution">
    <text evidence="6">The sequence shown here is derived from an EMBL/GenBank/DDBJ whole genome shotgun (WGS) entry which is preliminary data.</text>
</comment>
<dbReference type="SMART" id="SM01131">
    <property type="entry name" value="DHHA2"/>
    <property type="match status" value="1"/>
</dbReference>
<proteinExistence type="predicted"/>
<sequence>MDSFLSSIRPRLDKEEHSHVIIVTGNESADLDSIVSALTTSFFLNNSHAYPGKIILPFINIPKIDLTLRSDVEFIFETNNINNGLVFFRDDLPILETLAAKDRLSLFLVDHNKVMGTMASLSRAKVIGVLDHHADEGLYKDTANPRRIEMVGSCASLVADQFLKTQMERDREQNGGEQPGWVQQVTRLLLGPILIDTQDLKPEMKKVKPLDLAMANYMFPFTGWKLMGDLFSRIDSARRDTSRLSFYDLLRKDYKEWTVQHQISKKVVKVGISSVIGLMDKYAKRDTKEAMQKAIHQWATNRTLDVSMVLLADDLGEGNGGYQRQLIVNPMTKKVDGITEQMEGVAQLQLERTTIIDTEDSVSRGERAYLQHNTTCTRKQIWPFVEKLLTESPQPSNL</sequence>
<dbReference type="InterPro" id="IPR004097">
    <property type="entry name" value="DHHA2"/>
</dbReference>
<dbReference type="Gene3D" id="3.10.310.20">
    <property type="entry name" value="DHHA2 domain"/>
    <property type="match status" value="1"/>
</dbReference>
<evidence type="ECO:0000256" key="3">
    <source>
        <dbReference type="ARBA" id="ARBA00022801"/>
    </source>
</evidence>
<dbReference type="PANTHER" id="PTHR12112">
    <property type="entry name" value="BNIP - RELATED"/>
    <property type="match status" value="1"/>
</dbReference>
<reference evidence="6" key="1">
    <citation type="journal article" date="2020" name="Fungal Divers.">
        <title>Resolving the Mortierellaceae phylogeny through synthesis of multi-gene phylogenetics and phylogenomics.</title>
        <authorList>
            <person name="Vandepol N."/>
            <person name="Liber J."/>
            <person name="Desiro A."/>
            <person name="Na H."/>
            <person name="Kennedy M."/>
            <person name="Barry K."/>
            <person name="Grigoriev I.V."/>
            <person name="Miller A.N."/>
            <person name="O'Donnell K."/>
            <person name="Stajich J.E."/>
            <person name="Bonito G."/>
        </authorList>
    </citation>
    <scope>NUCLEOTIDE SEQUENCE</scope>
    <source>
        <strain evidence="6">NRRL 2591</strain>
    </source>
</reference>